<comment type="caution">
    <text evidence="1">The sequence shown here is derived from an EMBL/GenBank/DDBJ whole genome shotgun (WGS) entry which is preliminary data.</text>
</comment>
<sequence>MACKTARRKHTAKKKIAQGKKPKQNGKTSRAARGTATRETDPDHRDLPVLESTPVTTPEPPHELTSPEPAEEIQTEPELETEHETETEPEPERIRLVIRLPSLKARQAALAELKAQPESEVDEDTEDNLETDEMEDQEVEDSLRPDSLYDPSLAEIENEPPAEPDVMQNGVPNSISFDDTTLYQPSLTDNENAQTWSLYREYERRQRYTYRRARGDEGVSCPPPVPHSSALNDDLDRHLLASILMQPVESDVVRPASNAQPTDRIGDSAERDLAYPSNEMPHDVNFSQPPFSPASTSPYPERPSLPSQLSSPMASTAISPGVTTSASWSPSQLPSISQAPSPHYPTASPSHSLTESSMPDQHKCILEFLLSLKPPMDELVPRFLGCGISDEGCLDALGEMPAEELRDFLREDLGLNAFQVRIMSIALRKRVAPSSSAPSVSNEAEAKEEQDQSTSDDFLTVP</sequence>
<organism evidence="1 2">
    <name type="scientific">Phlebia brevispora</name>
    <dbReference type="NCBI Taxonomy" id="194682"/>
    <lineage>
        <taxon>Eukaryota</taxon>
        <taxon>Fungi</taxon>
        <taxon>Dikarya</taxon>
        <taxon>Basidiomycota</taxon>
        <taxon>Agaricomycotina</taxon>
        <taxon>Agaricomycetes</taxon>
        <taxon>Polyporales</taxon>
        <taxon>Meruliaceae</taxon>
        <taxon>Phlebia</taxon>
    </lineage>
</organism>
<keyword evidence="2" id="KW-1185">Reference proteome</keyword>
<protein>
    <submittedName>
        <fullName evidence="1">Uncharacterized protein</fullName>
    </submittedName>
</protein>
<proteinExistence type="predicted"/>
<accession>A0ACC1RYT5</accession>
<dbReference type="EMBL" id="JANHOG010002017">
    <property type="protein sequence ID" value="KAJ3528482.1"/>
    <property type="molecule type" value="Genomic_DNA"/>
</dbReference>
<name>A0ACC1RYT5_9APHY</name>
<gene>
    <name evidence="1" type="ORF">NM688_g7994</name>
</gene>
<evidence type="ECO:0000313" key="2">
    <source>
        <dbReference type="Proteomes" id="UP001148662"/>
    </source>
</evidence>
<dbReference type="Proteomes" id="UP001148662">
    <property type="component" value="Unassembled WGS sequence"/>
</dbReference>
<evidence type="ECO:0000313" key="1">
    <source>
        <dbReference type="EMBL" id="KAJ3528482.1"/>
    </source>
</evidence>
<reference evidence="1" key="1">
    <citation type="submission" date="2022-07" db="EMBL/GenBank/DDBJ databases">
        <title>Genome Sequence of Phlebia brevispora.</title>
        <authorList>
            <person name="Buettner E."/>
        </authorList>
    </citation>
    <scope>NUCLEOTIDE SEQUENCE</scope>
    <source>
        <strain evidence="1">MPL23</strain>
    </source>
</reference>